<organism evidence="2 3">
    <name type="scientific">Uabimicrobium amorphum</name>
    <dbReference type="NCBI Taxonomy" id="2596890"/>
    <lineage>
        <taxon>Bacteria</taxon>
        <taxon>Pseudomonadati</taxon>
        <taxon>Planctomycetota</taxon>
        <taxon>Candidatus Uabimicrobiia</taxon>
        <taxon>Candidatus Uabimicrobiales</taxon>
        <taxon>Candidatus Uabimicrobiaceae</taxon>
        <taxon>Candidatus Uabimicrobium</taxon>
    </lineage>
</organism>
<keyword evidence="3" id="KW-1185">Reference proteome</keyword>
<keyword evidence="1" id="KW-1133">Transmembrane helix</keyword>
<accession>A0A5S9IPA0</accession>
<feature type="transmembrane region" description="Helical" evidence="1">
    <location>
        <begin position="12"/>
        <end position="35"/>
    </location>
</feature>
<proteinExistence type="predicted"/>
<keyword evidence="1" id="KW-0472">Membrane</keyword>
<dbReference type="EMBL" id="AP019860">
    <property type="protein sequence ID" value="BBM85191.1"/>
    <property type="molecule type" value="Genomic_DNA"/>
</dbReference>
<name>A0A5S9IPA0_UABAM</name>
<dbReference type="AlphaFoldDB" id="A0A5S9IPA0"/>
<dbReference type="KEGG" id="uam:UABAM_03554"/>
<evidence type="ECO:0000313" key="2">
    <source>
        <dbReference type="EMBL" id="BBM85191.1"/>
    </source>
</evidence>
<keyword evidence="1" id="KW-0812">Transmembrane</keyword>
<gene>
    <name evidence="2" type="ORF">UABAM_03554</name>
</gene>
<reference evidence="2 3" key="1">
    <citation type="submission" date="2019-08" db="EMBL/GenBank/DDBJ databases">
        <title>Complete genome sequence of Candidatus Uab amorphum.</title>
        <authorList>
            <person name="Shiratori T."/>
            <person name="Suzuki S."/>
            <person name="Kakizawa Y."/>
            <person name="Ishida K."/>
        </authorList>
    </citation>
    <scope>NUCLEOTIDE SEQUENCE [LARGE SCALE GENOMIC DNA]</scope>
    <source>
        <strain evidence="2 3">SRT547</strain>
    </source>
</reference>
<evidence type="ECO:0000313" key="3">
    <source>
        <dbReference type="Proteomes" id="UP000326354"/>
    </source>
</evidence>
<protein>
    <recommendedName>
        <fullName evidence="4">CcoQ/FixQ family Cbb3-type cytochrome c oxidase assembly chaperone</fullName>
    </recommendedName>
</protein>
<sequence>MIREYMSQIDIAVLLSYSVLVTFLTLFVLITWYVWKIDNDQIKELEQMPLDLQPERR</sequence>
<evidence type="ECO:0000256" key="1">
    <source>
        <dbReference type="SAM" id="Phobius"/>
    </source>
</evidence>
<dbReference type="Proteomes" id="UP000326354">
    <property type="component" value="Chromosome"/>
</dbReference>
<evidence type="ECO:0008006" key="4">
    <source>
        <dbReference type="Google" id="ProtNLM"/>
    </source>
</evidence>